<sequence length="305" mass="34505">MVVCKYFSQGYCKFGSRCRFEHVRDSECYGASSYSTSWNPLGNLQSNENPEQKNKSGPSLTNNSNENSNTLVNKISLNDLVLIVSKDTLQLEEGNQWPLTCYAPIKECGNIPNWVDNSPEELRWKLYNSLKNGTYSTCKEAIDNLYREAEERRMNLKSKEKASNTINSLLNISKVEVCTDLRWKEDSYNQTLNSLVSTQSNIPNVASSAFHLGMDTVPSVQSSNAFSTFVFSLNNQNVNSSNENDFKPVVHHLKQYQHDSIKVESNLSYSTVEKLSSDELEIFESQTFTFGSIPLKPPPKDLCKI</sequence>
<evidence type="ECO:0000256" key="2">
    <source>
        <dbReference type="ARBA" id="ARBA00022723"/>
    </source>
</evidence>
<dbReference type="PANTHER" id="PTHR46527">
    <property type="entry name" value="NUCLEOPORIN-LIKE PROTEIN 2"/>
    <property type="match status" value="1"/>
</dbReference>
<evidence type="ECO:0000256" key="10">
    <source>
        <dbReference type="SAM" id="MobiDB-lite"/>
    </source>
</evidence>
<keyword evidence="3 9" id="KW-0863">Zinc-finger</keyword>
<proteinExistence type="predicted"/>
<organism evidence="13">
    <name type="scientific">Clastoptera arizonana</name>
    <name type="common">Arizona spittle bug</name>
    <dbReference type="NCBI Taxonomy" id="38151"/>
    <lineage>
        <taxon>Eukaryota</taxon>
        <taxon>Metazoa</taxon>
        <taxon>Ecdysozoa</taxon>
        <taxon>Arthropoda</taxon>
        <taxon>Hexapoda</taxon>
        <taxon>Insecta</taxon>
        <taxon>Pterygota</taxon>
        <taxon>Neoptera</taxon>
        <taxon>Paraneoptera</taxon>
        <taxon>Hemiptera</taxon>
        <taxon>Auchenorrhyncha</taxon>
        <taxon>Cercopoidea</taxon>
        <taxon>Clastopteridae</taxon>
        <taxon>Clastoptera</taxon>
    </lineage>
</organism>
<evidence type="ECO:0000313" key="13">
    <source>
        <dbReference type="EMBL" id="JAS34606.1"/>
    </source>
</evidence>
<evidence type="ECO:0000256" key="1">
    <source>
        <dbReference type="ARBA" id="ARBA00004335"/>
    </source>
</evidence>
<keyword evidence="5" id="KW-0539">Nucleus</keyword>
<dbReference type="Gene3D" id="4.10.1000.10">
    <property type="entry name" value="Zinc finger, CCCH-type"/>
    <property type="match status" value="1"/>
</dbReference>
<feature type="zinc finger region" description="C3H1-type" evidence="9">
    <location>
        <begin position="1"/>
        <end position="25"/>
    </location>
</feature>
<keyword evidence="2 9" id="KW-0479">Metal-binding</keyword>
<dbReference type="PANTHER" id="PTHR46527:SF1">
    <property type="entry name" value="NUCLEOPORIN NUP42"/>
    <property type="match status" value="1"/>
</dbReference>
<dbReference type="EMBL" id="GEDC01015019">
    <property type="protein sequence ID" value="JAS22279.1"/>
    <property type="molecule type" value="Transcribed_RNA"/>
</dbReference>
<evidence type="ECO:0000256" key="7">
    <source>
        <dbReference type="ARBA" id="ARBA00039886"/>
    </source>
</evidence>
<feature type="region of interest" description="Disordered" evidence="10">
    <location>
        <begin position="40"/>
        <end position="67"/>
    </location>
</feature>
<dbReference type="InterPro" id="IPR000571">
    <property type="entry name" value="Znf_CCCH"/>
</dbReference>
<dbReference type="AlphaFoldDB" id="A0A1B6E9J4"/>
<dbReference type="PROSITE" id="PS50103">
    <property type="entry name" value="ZF_C3H1"/>
    <property type="match status" value="1"/>
</dbReference>
<dbReference type="GO" id="GO:0008270">
    <property type="term" value="F:zinc ion binding"/>
    <property type="evidence" value="ECO:0007669"/>
    <property type="project" value="UniProtKB-KW"/>
</dbReference>
<evidence type="ECO:0000256" key="4">
    <source>
        <dbReference type="ARBA" id="ARBA00022833"/>
    </source>
</evidence>
<evidence type="ECO:0000256" key="9">
    <source>
        <dbReference type="PROSITE-ProRule" id="PRU00723"/>
    </source>
</evidence>
<comment type="subcellular location">
    <subcellularLocation>
        <location evidence="1">Nucleus membrane</location>
        <topology evidence="1">Peripheral membrane protein</topology>
        <orientation evidence="1">Cytoplasmic side</orientation>
    </subcellularLocation>
</comment>
<dbReference type="SUPFAM" id="SSF90229">
    <property type="entry name" value="CCCH zinc finger"/>
    <property type="match status" value="1"/>
</dbReference>
<gene>
    <name evidence="13" type="ORF">g.9001</name>
    <name evidence="12" type="ORF">g.9002</name>
</gene>
<comment type="function">
    <text evidence="6">Required for the export of mRNAs containing poly(A) tails from the nucleus into the cytoplasm.</text>
</comment>
<dbReference type="Pfam" id="PF00642">
    <property type="entry name" value="zf-CCCH"/>
    <property type="match status" value="1"/>
</dbReference>
<dbReference type="GO" id="GO:0031965">
    <property type="term" value="C:nuclear membrane"/>
    <property type="evidence" value="ECO:0007669"/>
    <property type="project" value="UniProtKB-SubCell"/>
</dbReference>
<evidence type="ECO:0000256" key="6">
    <source>
        <dbReference type="ARBA" id="ARBA00037262"/>
    </source>
</evidence>
<evidence type="ECO:0000256" key="3">
    <source>
        <dbReference type="ARBA" id="ARBA00022771"/>
    </source>
</evidence>
<name>A0A1B6E9J4_9HEMI</name>
<evidence type="ECO:0000259" key="11">
    <source>
        <dbReference type="PROSITE" id="PS50103"/>
    </source>
</evidence>
<dbReference type="EMBL" id="GEDC01002692">
    <property type="protein sequence ID" value="JAS34606.1"/>
    <property type="molecule type" value="Transcribed_RNA"/>
</dbReference>
<reference evidence="13" key="1">
    <citation type="submission" date="2015-12" db="EMBL/GenBank/DDBJ databases">
        <title>De novo transcriptome assembly of four potential Pierce s Disease insect vectors from Arizona vineyards.</title>
        <authorList>
            <person name="Tassone E.E."/>
        </authorList>
    </citation>
    <scope>NUCLEOTIDE SEQUENCE</scope>
</reference>
<keyword evidence="4 9" id="KW-0862">Zinc</keyword>
<feature type="domain" description="C3H1-type" evidence="11">
    <location>
        <begin position="1"/>
        <end position="25"/>
    </location>
</feature>
<dbReference type="InterPro" id="IPR051767">
    <property type="entry name" value="Nucleoporin_NUP42"/>
</dbReference>
<accession>A0A1B6E9J4</accession>
<dbReference type="InterPro" id="IPR036855">
    <property type="entry name" value="Znf_CCCH_sf"/>
</dbReference>
<evidence type="ECO:0000313" key="12">
    <source>
        <dbReference type="EMBL" id="JAS22279.1"/>
    </source>
</evidence>
<dbReference type="SMART" id="SM00356">
    <property type="entry name" value="ZnF_C3H1"/>
    <property type="match status" value="1"/>
</dbReference>
<evidence type="ECO:0000256" key="8">
    <source>
        <dbReference type="ARBA" id="ARBA00042384"/>
    </source>
</evidence>
<feature type="compositionally biased region" description="Polar residues" evidence="10">
    <location>
        <begin position="40"/>
        <end position="49"/>
    </location>
</feature>
<evidence type="ECO:0000256" key="5">
    <source>
        <dbReference type="ARBA" id="ARBA00023242"/>
    </source>
</evidence>
<protein>
    <recommendedName>
        <fullName evidence="7">Nucleoporin NUP42</fullName>
    </recommendedName>
    <alternativeName>
        <fullName evidence="8">Nucleoporin-like protein 2</fullName>
    </alternativeName>
</protein>